<keyword evidence="5" id="KW-1185">Reference proteome</keyword>
<reference evidence="4" key="2">
    <citation type="journal article" date="2021" name="Mar. Drugs">
        <title>Genome Reduction and Secondary Metabolism of the Marine Sponge-Associated Cyanobacterium Leptothoe.</title>
        <authorList>
            <person name="Konstantinou D."/>
            <person name="Popin R.V."/>
            <person name="Fewer D.P."/>
            <person name="Sivonen K."/>
            <person name="Gkelis S."/>
        </authorList>
    </citation>
    <scope>NUCLEOTIDE SEQUENCE</scope>
    <source>
        <strain evidence="4">TAU-MAC 1115</strain>
    </source>
</reference>
<evidence type="ECO:0000256" key="2">
    <source>
        <dbReference type="SAM" id="Phobius"/>
    </source>
</evidence>
<dbReference type="RefSeq" id="WP_215608719.1">
    <property type="nucleotide sequence ID" value="NZ_JADOES010000014.1"/>
</dbReference>
<comment type="caution">
    <text evidence="4">The sequence shown here is derived from an EMBL/GenBank/DDBJ whole genome shotgun (WGS) entry which is preliminary data.</text>
</comment>
<feature type="domain" description="Bacterial sugar transferase" evidence="3">
    <location>
        <begin position="13"/>
        <end position="188"/>
    </location>
</feature>
<comment type="similarity">
    <text evidence="1">Belongs to the bacterial sugar transferase family.</text>
</comment>
<sequence>MISTRKALCYFVKQLVDRTIAAISIVILSPVFIVISILVYFSMGSPVIFTQDRPGQNNRIFKFYKYRTMTNERDARGILLPDSRRLTGIGQFLRKTSLDELPQLFNVVKGDMSFIGPRPLLVEYLPLYSQEQARRHDVPPGISGWVQVNGRNSLDWEEKFKLDIWYVDNWNLWLDIKILILTFVKVLKRDGISHKGHATMDRFKGSTS</sequence>
<organism evidence="4 5">
    <name type="scientific">Leptothoe spongobia TAU-MAC 1115</name>
    <dbReference type="NCBI Taxonomy" id="1967444"/>
    <lineage>
        <taxon>Bacteria</taxon>
        <taxon>Bacillati</taxon>
        <taxon>Cyanobacteriota</taxon>
        <taxon>Cyanophyceae</taxon>
        <taxon>Nodosilineales</taxon>
        <taxon>Cymatolegaceae</taxon>
        <taxon>Leptothoe</taxon>
        <taxon>Leptothoe spongobia</taxon>
    </lineage>
</organism>
<gene>
    <name evidence="4" type="ORF">IXB50_09475</name>
</gene>
<feature type="transmembrane region" description="Helical" evidence="2">
    <location>
        <begin position="20"/>
        <end position="43"/>
    </location>
</feature>
<keyword evidence="4" id="KW-0808">Transferase</keyword>
<dbReference type="GO" id="GO:0016780">
    <property type="term" value="F:phosphotransferase activity, for other substituted phosphate groups"/>
    <property type="evidence" value="ECO:0007669"/>
    <property type="project" value="TreeGrafter"/>
</dbReference>
<keyword evidence="2" id="KW-0812">Transmembrane</keyword>
<evidence type="ECO:0000259" key="3">
    <source>
        <dbReference type="Pfam" id="PF02397"/>
    </source>
</evidence>
<dbReference type="EMBL" id="JADOES010000014">
    <property type="protein sequence ID" value="MBT9315655.1"/>
    <property type="molecule type" value="Genomic_DNA"/>
</dbReference>
<dbReference type="PANTHER" id="PTHR30576">
    <property type="entry name" value="COLANIC BIOSYNTHESIS UDP-GLUCOSE LIPID CARRIER TRANSFERASE"/>
    <property type="match status" value="1"/>
</dbReference>
<name>A0A947GHS8_9CYAN</name>
<dbReference type="Proteomes" id="UP000717364">
    <property type="component" value="Unassembled WGS sequence"/>
</dbReference>
<proteinExistence type="inferred from homology"/>
<reference evidence="4" key="1">
    <citation type="submission" date="2020-11" db="EMBL/GenBank/DDBJ databases">
        <authorList>
            <person name="Konstantinou D."/>
            <person name="Gkelis S."/>
            <person name="Popin R."/>
            <person name="Fewer D."/>
            <person name="Sivonen K."/>
        </authorList>
    </citation>
    <scope>NUCLEOTIDE SEQUENCE</scope>
    <source>
        <strain evidence="4">TAU-MAC 1115</strain>
    </source>
</reference>
<accession>A0A947GHS8</accession>
<keyword evidence="2" id="KW-1133">Transmembrane helix</keyword>
<evidence type="ECO:0000313" key="5">
    <source>
        <dbReference type="Proteomes" id="UP000717364"/>
    </source>
</evidence>
<protein>
    <submittedName>
        <fullName evidence="4">Sugar transferase</fullName>
    </submittedName>
</protein>
<evidence type="ECO:0000313" key="4">
    <source>
        <dbReference type="EMBL" id="MBT9315655.1"/>
    </source>
</evidence>
<keyword evidence="2" id="KW-0472">Membrane</keyword>
<dbReference type="AlphaFoldDB" id="A0A947GHS8"/>
<evidence type="ECO:0000256" key="1">
    <source>
        <dbReference type="ARBA" id="ARBA00006464"/>
    </source>
</evidence>
<dbReference type="PANTHER" id="PTHR30576:SF8">
    <property type="entry name" value="UNDECAPRENYL-PHOSPHATE GALACTOSE PHOSPHOTRANSFERASE"/>
    <property type="match status" value="1"/>
</dbReference>
<dbReference type="Pfam" id="PF02397">
    <property type="entry name" value="Bac_transf"/>
    <property type="match status" value="1"/>
</dbReference>
<dbReference type="InterPro" id="IPR003362">
    <property type="entry name" value="Bact_transf"/>
</dbReference>